<gene>
    <name evidence="12" type="ORF">CTI12_AA525260</name>
</gene>
<dbReference type="Gene3D" id="3.40.50.1100">
    <property type="match status" value="4"/>
</dbReference>
<keyword evidence="4 10" id="KW-0028">Amino-acid biosynthesis</keyword>
<evidence type="ECO:0000256" key="3">
    <source>
        <dbReference type="ARBA" id="ARBA00012043"/>
    </source>
</evidence>
<dbReference type="GO" id="GO:0004834">
    <property type="term" value="F:tryptophan synthase activity"/>
    <property type="evidence" value="ECO:0007669"/>
    <property type="project" value="UniProtKB-EC"/>
</dbReference>
<evidence type="ECO:0000313" key="13">
    <source>
        <dbReference type="Proteomes" id="UP000245207"/>
    </source>
</evidence>
<dbReference type="AlphaFoldDB" id="A0A2U1L430"/>
<evidence type="ECO:0000313" key="12">
    <source>
        <dbReference type="EMBL" id="PWA43751.1"/>
    </source>
</evidence>
<proteinExistence type="inferred from homology"/>
<comment type="pathway">
    <text evidence="2 10">Amino-acid biosynthesis; L-tryptophan biosynthesis; L-tryptophan from chorismate: step 5/5.</text>
</comment>
<dbReference type="InterPro" id="IPR001926">
    <property type="entry name" value="TrpB-like_PALP"/>
</dbReference>
<evidence type="ECO:0000256" key="5">
    <source>
        <dbReference type="ARBA" id="ARBA00022822"/>
    </source>
</evidence>
<evidence type="ECO:0000256" key="10">
    <source>
        <dbReference type="RuleBase" id="RU003663"/>
    </source>
</evidence>
<evidence type="ECO:0000256" key="8">
    <source>
        <dbReference type="ARBA" id="ARBA00023239"/>
    </source>
</evidence>
<dbReference type="EC" id="4.2.1.20" evidence="3 10"/>
<dbReference type="HAMAP" id="MF_00133">
    <property type="entry name" value="Trp_synth_beta"/>
    <property type="match status" value="1"/>
</dbReference>
<keyword evidence="6 10" id="KW-0663">Pyridoxal phosphate</keyword>
<organism evidence="12 13">
    <name type="scientific">Artemisia annua</name>
    <name type="common">Sweet wormwood</name>
    <dbReference type="NCBI Taxonomy" id="35608"/>
    <lineage>
        <taxon>Eukaryota</taxon>
        <taxon>Viridiplantae</taxon>
        <taxon>Streptophyta</taxon>
        <taxon>Embryophyta</taxon>
        <taxon>Tracheophyta</taxon>
        <taxon>Spermatophyta</taxon>
        <taxon>Magnoliopsida</taxon>
        <taxon>eudicotyledons</taxon>
        <taxon>Gunneridae</taxon>
        <taxon>Pentapetalae</taxon>
        <taxon>asterids</taxon>
        <taxon>campanulids</taxon>
        <taxon>Asterales</taxon>
        <taxon>Asteraceae</taxon>
        <taxon>Asteroideae</taxon>
        <taxon>Anthemideae</taxon>
        <taxon>Artemisiinae</taxon>
        <taxon>Artemisia</taxon>
    </lineage>
</organism>
<keyword evidence="7 10" id="KW-0057">Aromatic amino acid biosynthesis</keyword>
<dbReference type="STRING" id="35608.A0A2U1L430"/>
<dbReference type="InterPro" id="IPR036052">
    <property type="entry name" value="TrpB-like_PALP_sf"/>
</dbReference>
<protein>
    <recommendedName>
        <fullName evidence="3 10">Tryptophan synthase</fullName>
        <ecNumber evidence="3 10">4.2.1.20</ecNumber>
    </recommendedName>
</protein>
<name>A0A2U1L430_ARTAN</name>
<evidence type="ECO:0000256" key="6">
    <source>
        <dbReference type="ARBA" id="ARBA00022898"/>
    </source>
</evidence>
<keyword evidence="13" id="KW-1185">Reference proteome</keyword>
<comment type="cofactor">
    <cofactor evidence="1 10">
        <name>pyridoxal 5'-phosphate</name>
        <dbReference type="ChEBI" id="CHEBI:597326"/>
    </cofactor>
</comment>
<feature type="domain" description="Tryptophan synthase beta chain-like PALP" evidence="11">
    <location>
        <begin position="290"/>
        <end position="618"/>
    </location>
</feature>
<feature type="domain" description="Tryptophan synthase beta chain-like PALP" evidence="11">
    <location>
        <begin position="98"/>
        <end position="207"/>
    </location>
</feature>
<dbReference type="UniPathway" id="UPA00035">
    <property type="reaction ID" value="UER00044"/>
</dbReference>
<dbReference type="InterPro" id="IPR006654">
    <property type="entry name" value="Trp_synth_beta"/>
</dbReference>
<evidence type="ECO:0000256" key="4">
    <source>
        <dbReference type="ARBA" id="ARBA00022605"/>
    </source>
</evidence>
<comment type="caution">
    <text evidence="12">The sequence shown here is derived from an EMBL/GenBank/DDBJ whole genome shotgun (WGS) entry which is preliminary data.</text>
</comment>
<dbReference type="SUPFAM" id="SSF53686">
    <property type="entry name" value="Tryptophan synthase beta subunit-like PLP-dependent enzymes"/>
    <property type="match status" value="2"/>
</dbReference>
<dbReference type="Pfam" id="PF00291">
    <property type="entry name" value="PALP"/>
    <property type="match status" value="2"/>
</dbReference>
<keyword evidence="5 10" id="KW-0822">Tryptophan biosynthesis</keyword>
<evidence type="ECO:0000256" key="9">
    <source>
        <dbReference type="ARBA" id="ARBA00049047"/>
    </source>
</evidence>
<dbReference type="PANTHER" id="PTHR48077">
    <property type="entry name" value="TRYPTOPHAN SYNTHASE-RELATED"/>
    <property type="match status" value="1"/>
</dbReference>
<dbReference type="NCBIfam" id="TIGR00263">
    <property type="entry name" value="trpB"/>
    <property type="match status" value="1"/>
</dbReference>
<evidence type="ECO:0000256" key="7">
    <source>
        <dbReference type="ARBA" id="ARBA00023141"/>
    </source>
</evidence>
<sequence>MACKFHTSLTCVMKVAPPSLEPVTLNTQPNYRNKSCPKTLSTVVREITPTTGKFGKFGGKFVSEVLIAPLAELEFQFNSALHDHEFKMELATALKDYAGRETPLYHAENLTDYYKNMNGDGPEIYLKREDLGHGGSYKMTNVVAQAILAKRMGRKSIITATSAGHHGVAVAAVCAKFSLDCTVYIGTKDMARKPSNVQHMELLGAQVAPPSLEPVTLNTQPNYRNKSCPKTLSTVVREITPTTGKFGKFGGKFVSEVLIAPLAELEFQFNSALHDHEFKMDLATALKDYAGRETPLYHAENLSDYYKNMNGDGPEIYLKREDLGHGGSYKMTNVVAQAILAKRMGRKSIITATSAGHHGVAVAAVCAKFSLDCTVYIGTKDMARKPSNVQHMELLGAQVKPVEGNFQAAASESTRGWLDNLETAYYLAGTAVGPHPIPTMVREFNSVIGKETRKQAMEKWGGMPDVLVACVGSGCNALGLFHEFIGNKRVRMIGVEGGGVGNNTSELHSASLVRGEVGVYHGAMCYLLQDKEGQITKTESVASGLEFPGVSPELSFLKDTGRVECHTVTDQEALDAYKRLCRLEGIFPALETSHALAYLEKLCPTLPHGTKVVVNCSGSGYDDATIVLNSISS</sequence>
<dbReference type="PANTHER" id="PTHR48077:SF4">
    <property type="entry name" value="TRYPTOPHAN SYNTHASE"/>
    <property type="match status" value="1"/>
</dbReference>
<accession>A0A2U1L430</accession>
<evidence type="ECO:0000256" key="1">
    <source>
        <dbReference type="ARBA" id="ARBA00001933"/>
    </source>
</evidence>
<dbReference type="EMBL" id="PKPP01011655">
    <property type="protein sequence ID" value="PWA43751.1"/>
    <property type="molecule type" value="Genomic_DNA"/>
</dbReference>
<dbReference type="FunFam" id="3.40.50.1100:FF:000004">
    <property type="entry name" value="Tryptophan synthase beta chain"/>
    <property type="match status" value="1"/>
</dbReference>
<dbReference type="GO" id="GO:0005737">
    <property type="term" value="C:cytoplasm"/>
    <property type="evidence" value="ECO:0007669"/>
    <property type="project" value="TreeGrafter"/>
</dbReference>
<keyword evidence="8 10" id="KW-0456">Lyase</keyword>
<dbReference type="OrthoDB" id="10050244at2759"/>
<evidence type="ECO:0000259" key="11">
    <source>
        <dbReference type="Pfam" id="PF00291"/>
    </source>
</evidence>
<dbReference type="InterPro" id="IPR023026">
    <property type="entry name" value="Trp_synth_beta/beta-like"/>
</dbReference>
<reference evidence="12 13" key="1">
    <citation type="journal article" date="2018" name="Mol. Plant">
        <title>The genome of Artemisia annua provides insight into the evolution of Asteraceae family and artemisinin biosynthesis.</title>
        <authorList>
            <person name="Shen Q."/>
            <person name="Zhang L."/>
            <person name="Liao Z."/>
            <person name="Wang S."/>
            <person name="Yan T."/>
            <person name="Shi P."/>
            <person name="Liu M."/>
            <person name="Fu X."/>
            <person name="Pan Q."/>
            <person name="Wang Y."/>
            <person name="Lv Z."/>
            <person name="Lu X."/>
            <person name="Zhang F."/>
            <person name="Jiang W."/>
            <person name="Ma Y."/>
            <person name="Chen M."/>
            <person name="Hao X."/>
            <person name="Li L."/>
            <person name="Tang Y."/>
            <person name="Lv G."/>
            <person name="Zhou Y."/>
            <person name="Sun X."/>
            <person name="Brodelius P.E."/>
            <person name="Rose J.K.C."/>
            <person name="Tang K."/>
        </authorList>
    </citation>
    <scope>NUCLEOTIDE SEQUENCE [LARGE SCALE GENOMIC DNA]</scope>
    <source>
        <strain evidence="13">cv. Huhao1</strain>
        <tissue evidence="12">Leaf</tissue>
    </source>
</reference>
<comment type="catalytic activity">
    <reaction evidence="9 10">
        <text>(1S,2R)-1-C-(indol-3-yl)glycerol 3-phosphate + L-serine = D-glyceraldehyde 3-phosphate + L-tryptophan + H2O</text>
        <dbReference type="Rhea" id="RHEA:10532"/>
        <dbReference type="ChEBI" id="CHEBI:15377"/>
        <dbReference type="ChEBI" id="CHEBI:33384"/>
        <dbReference type="ChEBI" id="CHEBI:57912"/>
        <dbReference type="ChEBI" id="CHEBI:58866"/>
        <dbReference type="ChEBI" id="CHEBI:59776"/>
        <dbReference type="EC" id="4.2.1.20"/>
    </reaction>
</comment>
<evidence type="ECO:0000256" key="2">
    <source>
        <dbReference type="ARBA" id="ARBA00004733"/>
    </source>
</evidence>
<dbReference type="Proteomes" id="UP000245207">
    <property type="component" value="Unassembled WGS sequence"/>
</dbReference>